<dbReference type="GO" id="GO:0030246">
    <property type="term" value="F:carbohydrate binding"/>
    <property type="evidence" value="ECO:0007669"/>
    <property type="project" value="TreeGrafter"/>
</dbReference>
<dbReference type="InterPro" id="IPR028082">
    <property type="entry name" value="Peripla_BP_I"/>
</dbReference>
<dbReference type="RefSeq" id="WP_146318781.1">
    <property type="nucleotide sequence ID" value="NZ_VCQV01000027.1"/>
</dbReference>
<dbReference type="InterPro" id="IPR025997">
    <property type="entry name" value="SBP_2_dom"/>
</dbReference>
<gene>
    <name evidence="6" type="ORF">FGL98_17375</name>
</gene>
<feature type="signal peptide" evidence="4">
    <location>
        <begin position="1"/>
        <end position="22"/>
    </location>
</feature>
<sequence>MKRHMTTAAVGGIGLLTALAVAGCSTPSGTSTSSSVSTTGGPTATHSASALTGQPTPKAKSVKEIKMAFFSSATSNQYLQAGINSLKAYAKKEGFSLSVFDGKFNAQTQYDQIQNAITSGKYNAFVVEANDGNLVCNILTKNAPAAGIVVSVMNIPICGRDTNLGAATWEPGTITYVGGQTLDVYQQWVDQVKKDYPNGAKIAMIEGPQLGANSKNFDKATKAGFTGKWQVVAKQYTDYTTAQGFSAAQTIVQSHPDLNVMMSNYSGMSQGVVQATGGKNIAVYDFGGDKWSFGAVKSGKLKSTIIMLPREETVDSAKAVVNLVEGKPVKKFYNLTKDPKLGGKSPFVYKRTLDQYTPEY</sequence>
<dbReference type="PANTHER" id="PTHR30036">
    <property type="entry name" value="D-XYLOSE-BINDING PERIPLASMIC PROTEIN"/>
    <property type="match status" value="1"/>
</dbReference>
<dbReference type="OrthoDB" id="5093953at2"/>
<name>A0A563DXT3_9MICO</name>
<evidence type="ECO:0000256" key="3">
    <source>
        <dbReference type="SAM" id="MobiDB-lite"/>
    </source>
</evidence>
<dbReference type="Proteomes" id="UP000320244">
    <property type="component" value="Unassembled WGS sequence"/>
</dbReference>
<reference evidence="6 7" key="2">
    <citation type="submission" date="2019-08" db="EMBL/GenBank/DDBJ databases">
        <title>Jejuicoccus antrihumi gen. nov., sp. nov., a new member of the family Dermacoccaceae isolated from a cave.</title>
        <authorList>
            <person name="Schumann P."/>
            <person name="Kim I.S."/>
        </authorList>
    </citation>
    <scope>NUCLEOTIDE SEQUENCE [LARGE SCALE GENOMIC DNA]</scope>
    <source>
        <strain evidence="6 7">C5-26</strain>
    </source>
</reference>
<evidence type="ECO:0000313" key="6">
    <source>
        <dbReference type="EMBL" id="TWP34484.1"/>
    </source>
</evidence>
<feature type="compositionally biased region" description="Low complexity" evidence="3">
    <location>
        <begin position="30"/>
        <end position="45"/>
    </location>
</feature>
<dbReference type="PANTHER" id="PTHR30036:SF7">
    <property type="entry name" value="ABC TRANSPORTER PERIPLASMIC-BINDING PROTEIN YPHF"/>
    <property type="match status" value="1"/>
</dbReference>
<comment type="similarity">
    <text evidence="2">Belongs to the bacterial solute-binding protein 2 family.</text>
</comment>
<feature type="domain" description="Periplasmic binding protein" evidence="5">
    <location>
        <begin position="68"/>
        <end position="327"/>
    </location>
</feature>
<comment type="caution">
    <text evidence="6">The sequence shown here is derived from an EMBL/GenBank/DDBJ whole genome shotgun (WGS) entry which is preliminary data.</text>
</comment>
<evidence type="ECO:0000256" key="2">
    <source>
        <dbReference type="ARBA" id="ARBA00007639"/>
    </source>
</evidence>
<evidence type="ECO:0000259" key="5">
    <source>
        <dbReference type="Pfam" id="PF13407"/>
    </source>
</evidence>
<organism evidence="6 7">
    <name type="scientific">Leekyejoonella antrihumi</name>
    <dbReference type="NCBI Taxonomy" id="1660198"/>
    <lineage>
        <taxon>Bacteria</taxon>
        <taxon>Bacillati</taxon>
        <taxon>Actinomycetota</taxon>
        <taxon>Actinomycetes</taxon>
        <taxon>Micrococcales</taxon>
        <taxon>Dermacoccaceae</taxon>
        <taxon>Leekyejoonella</taxon>
    </lineage>
</organism>
<proteinExistence type="inferred from homology"/>
<dbReference type="GO" id="GO:0030288">
    <property type="term" value="C:outer membrane-bounded periplasmic space"/>
    <property type="evidence" value="ECO:0007669"/>
    <property type="project" value="TreeGrafter"/>
</dbReference>
<feature type="chain" id="PRO_5039385523" evidence="4">
    <location>
        <begin position="23"/>
        <end position="360"/>
    </location>
</feature>
<keyword evidence="7" id="KW-1185">Reference proteome</keyword>
<keyword evidence="4" id="KW-0732">Signal</keyword>
<dbReference type="Pfam" id="PF13407">
    <property type="entry name" value="Peripla_BP_4"/>
    <property type="match status" value="1"/>
</dbReference>
<dbReference type="SUPFAM" id="SSF53822">
    <property type="entry name" value="Periplasmic binding protein-like I"/>
    <property type="match status" value="1"/>
</dbReference>
<dbReference type="CDD" id="cd01536">
    <property type="entry name" value="PBP1_ABC_sugar_binding-like"/>
    <property type="match status" value="1"/>
</dbReference>
<feature type="compositionally biased region" description="Polar residues" evidence="3">
    <location>
        <begin position="46"/>
        <end position="55"/>
    </location>
</feature>
<dbReference type="InterPro" id="IPR050555">
    <property type="entry name" value="Bact_Solute-Bind_Prot2"/>
</dbReference>
<dbReference type="AlphaFoldDB" id="A0A563DXT3"/>
<dbReference type="PROSITE" id="PS51257">
    <property type="entry name" value="PROKAR_LIPOPROTEIN"/>
    <property type="match status" value="1"/>
</dbReference>
<dbReference type="EMBL" id="VCQV01000027">
    <property type="protein sequence ID" value="TWP34484.1"/>
    <property type="molecule type" value="Genomic_DNA"/>
</dbReference>
<accession>A0A563DXT3</accession>
<dbReference type="Gene3D" id="3.40.50.2300">
    <property type="match status" value="2"/>
</dbReference>
<evidence type="ECO:0000256" key="4">
    <source>
        <dbReference type="SAM" id="SignalP"/>
    </source>
</evidence>
<evidence type="ECO:0000256" key="1">
    <source>
        <dbReference type="ARBA" id="ARBA00004196"/>
    </source>
</evidence>
<feature type="region of interest" description="Disordered" evidence="3">
    <location>
        <begin position="30"/>
        <end position="57"/>
    </location>
</feature>
<comment type="subcellular location">
    <subcellularLocation>
        <location evidence="1">Cell envelope</location>
    </subcellularLocation>
</comment>
<evidence type="ECO:0000313" key="7">
    <source>
        <dbReference type="Proteomes" id="UP000320244"/>
    </source>
</evidence>
<reference evidence="6 7" key="1">
    <citation type="submission" date="2019-05" db="EMBL/GenBank/DDBJ databases">
        <authorList>
            <person name="Lee S.D."/>
        </authorList>
    </citation>
    <scope>NUCLEOTIDE SEQUENCE [LARGE SCALE GENOMIC DNA]</scope>
    <source>
        <strain evidence="6 7">C5-26</strain>
    </source>
</reference>
<protein>
    <submittedName>
        <fullName evidence="6">Sugar ABC transporter substrate-binding protein</fullName>
    </submittedName>
</protein>